<feature type="domain" description="ATP-grasp" evidence="2">
    <location>
        <begin position="91"/>
        <end position="279"/>
    </location>
</feature>
<keyword evidence="1" id="KW-0547">Nucleotide-binding</keyword>
<dbReference type="InterPro" id="IPR013815">
    <property type="entry name" value="ATP_grasp_subdomain_1"/>
</dbReference>
<evidence type="ECO:0000313" key="3">
    <source>
        <dbReference type="EMBL" id="MBL0748975.1"/>
    </source>
</evidence>
<comment type="caution">
    <text evidence="3">The sequence shown here is derived from an EMBL/GenBank/DDBJ whole genome shotgun (WGS) entry which is preliminary data.</text>
</comment>
<evidence type="ECO:0000256" key="1">
    <source>
        <dbReference type="PROSITE-ProRule" id="PRU00409"/>
    </source>
</evidence>
<dbReference type="InterPro" id="IPR011761">
    <property type="entry name" value="ATP-grasp"/>
</dbReference>
<dbReference type="RefSeq" id="WP_201938562.1">
    <property type="nucleotide sequence ID" value="NZ_JAERSG010000004.1"/>
</dbReference>
<sequence length="281" mass="30042">MTVLLVTSRDLPTGEPGAAALDAALVARGIDARWAVWDDPDVDWSAASLVAVRSPWDYTERSAEFLDWAHALDQSRLLNGADVFAWNHDKRYLLDLHQVPAVPTAWVTSAAQLVAAVDDLGTAVVKPAVGAGGVGLTVLGAGLDQAAAEVHVEAGAVVVQPLVASIRTHGEVSVFLVEGVPVCQVVKVPVGEEVRVHEEYGGSSTVVPLDPACVDVALAADAEAARRFGRRLDYGRVDLLWWEERWVVSELELIEPGLYLDVAPDNAYPFADMVARVLNPS</sequence>
<dbReference type="Gene3D" id="3.30.470.20">
    <property type="entry name" value="ATP-grasp fold, B domain"/>
    <property type="match status" value="1"/>
</dbReference>
<keyword evidence="4" id="KW-1185">Reference proteome</keyword>
<dbReference type="PANTHER" id="PTHR39217">
    <property type="match status" value="1"/>
</dbReference>
<evidence type="ECO:0000313" key="4">
    <source>
        <dbReference type="Proteomes" id="UP000636918"/>
    </source>
</evidence>
<protein>
    <recommendedName>
        <fullName evidence="2">ATP-grasp domain-containing protein</fullName>
    </recommendedName>
</protein>
<dbReference type="InterPro" id="IPR053191">
    <property type="entry name" value="DcsG_Biosynth_Enzyme"/>
</dbReference>
<dbReference type="PANTHER" id="PTHR39217:SF1">
    <property type="entry name" value="GLUTATHIONE SYNTHETASE"/>
    <property type="match status" value="1"/>
</dbReference>
<dbReference type="Pfam" id="PF02955">
    <property type="entry name" value="GSH-S_ATP"/>
    <property type="match status" value="1"/>
</dbReference>
<name>A0ABS1LBA8_9ACTN</name>
<reference evidence="3 4" key="1">
    <citation type="submission" date="2021-01" db="EMBL/GenBank/DDBJ databases">
        <title>Genome seq and assembly of Nocardiodes sp. G10.</title>
        <authorList>
            <person name="Chhetri G."/>
        </authorList>
    </citation>
    <scope>NUCLEOTIDE SEQUENCE [LARGE SCALE GENOMIC DNA]</scope>
    <source>
        <strain evidence="3 4">G10</strain>
    </source>
</reference>
<organism evidence="3 4">
    <name type="scientific">Nocardioides baculatus</name>
    <dbReference type="NCBI Taxonomy" id="2801337"/>
    <lineage>
        <taxon>Bacteria</taxon>
        <taxon>Bacillati</taxon>
        <taxon>Actinomycetota</taxon>
        <taxon>Actinomycetes</taxon>
        <taxon>Propionibacteriales</taxon>
        <taxon>Nocardioidaceae</taxon>
        <taxon>Nocardioides</taxon>
    </lineage>
</organism>
<dbReference type="SUPFAM" id="SSF56059">
    <property type="entry name" value="Glutathione synthetase ATP-binding domain-like"/>
    <property type="match status" value="1"/>
</dbReference>
<keyword evidence="1" id="KW-0067">ATP-binding</keyword>
<proteinExistence type="predicted"/>
<dbReference type="Gene3D" id="3.30.1490.20">
    <property type="entry name" value="ATP-grasp fold, A domain"/>
    <property type="match status" value="1"/>
</dbReference>
<accession>A0ABS1LBA8</accession>
<dbReference type="InterPro" id="IPR004218">
    <property type="entry name" value="GSHS_ATP-bd"/>
</dbReference>
<dbReference type="Proteomes" id="UP000636918">
    <property type="component" value="Unassembled WGS sequence"/>
</dbReference>
<dbReference type="EMBL" id="JAERSG010000004">
    <property type="protein sequence ID" value="MBL0748975.1"/>
    <property type="molecule type" value="Genomic_DNA"/>
</dbReference>
<dbReference type="PROSITE" id="PS50975">
    <property type="entry name" value="ATP_GRASP"/>
    <property type="match status" value="1"/>
</dbReference>
<gene>
    <name evidence="3" type="ORF">JI751_15245</name>
</gene>
<evidence type="ECO:0000259" key="2">
    <source>
        <dbReference type="PROSITE" id="PS50975"/>
    </source>
</evidence>